<dbReference type="EMBL" id="JBGBPQ010000014">
    <property type="protein sequence ID" value="KAL1511378.1"/>
    <property type="molecule type" value="Genomic_DNA"/>
</dbReference>
<proteinExistence type="predicted"/>
<accession>A0AB34J141</accession>
<organism evidence="3 4">
    <name type="scientific">Prymnesium parvum</name>
    <name type="common">Toxic golden alga</name>
    <dbReference type="NCBI Taxonomy" id="97485"/>
    <lineage>
        <taxon>Eukaryota</taxon>
        <taxon>Haptista</taxon>
        <taxon>Haptophyta</taxon>
        <taxon>Prymnesiophyceae</taxon>
        <taxon>Prymnesiales</taxon>
        <taxon>Prymnesiaceae</taxon>
        <taxon>Prymnesium</taxon>
    </lineage>
</organism>
<protein>
    <submittedName>
        <fullName evidence="3">Uncharacterized protein</fullName>
    </submittedName>
</protein>
<dbReference type="Proteomes" id="UP001515480">
    <property type="component" value="Unassembled WGS sequence"/>
</dbReference>
<feature type="compositionally biased region" description="Basic and acidic residues" evidence="1">
    <location>
        <begin position="267"/>
        <end position="280"/>
    </location>
</feature>
<evidence type="ECO:0000313" key="4">
    <source>
        <dbReference type="Proteomes" id="UP001515480"/>
    </source>
</evidence>
<dbReference type="AlphaFoldDB" id="A0AB34J141"/>
<reference evidence="3 4" key="1">
    <citation type="journal article" date="2024" name="Science">
        <title>Giant polyketide synthase enzymes in the biosynthesis of giant marine polyether toxins.</title>
        <authorList>
            <person name="Fallon T.R."/>
            <person name="Shende V.V."/>
            <person name="Wierzbicki I.H."/>
            <person name="Pendleton A.L."/>
            <person name="Watervoot N.F."/>
            <person name="Auber R.P."/>
            <person name="Gonzalez D.J."/>
            <person name="Wisecaver J.H."/>
            <person name="Moore B.S."/>
        </authorList>
    </citation>
    <scope>NUCLEOTIDE SEQUENCE [LARGE SCALE GENOMIC DNA]</scope>
    <source>
        <strain evidence="3 4">12B1</strain>
    </source>
</reference>
<keyword evidence="2" id="KW-0472">Membrane</keyword>
<keyword evidence="4" id="KW-1185">Reference proteome</keyword>
<sequence>MAERASEGREWPCLPLRSSSGPPPSYCSRCCSSSRWILCDERKGRLGVGALAFCGIARCLPLLASSLSVRRLHRIDPLVLTCRRSALVALWLLLGALPHVGASEELSPSAPPSLPPAAPEAADRSGFLITLGAIGAAVFGALIVFLPVAPILLAELPAGKVSGCGAGARNAAEIYDLEGGSALISCAKLCAQGDGEGGRALSSCAKLCAQGDGQKEGGSCEGAQASKGSADSRDGTLIKAAQGEGSRGKRMGRPREAQVAPETSCAGEKKNADRAPRSDGQRSAAHGDAQTKATSPDGKNQSSTAEAVGPCRSRPPHPPPADPPPADETYHSSADGERGADSDSTTEPGEQAA</sequence>
<comment type="caution">
    <text evidence="3">The sequence shown here is derived from an EMBL/GenBank/DDBJ whole genome shotgun (WGS) entry which is preliminary data.</text>
</comment>
<feature type="compositionally biased region" description="Polar residues" evidence="1">
    <location>
        <begin position="342"/>
        <end position="353"/>
    </location>
</feature>
<name>A0AB34J141_PRYPA</name>
<feature type="compositionally biased region" description="Polar residues" evidence="1">
    <location>
        <begin position="291"/>
        <end position="305"/>
    </location>
</feature>
<keyword evidence="2" id="KW-0812">Transmembrane</keyword>
<feature type="compositionally biased region" description="Basic and acidic residues" evidence="1">
    <location>
        <begin position="328"/>
        <end position="341"/>
    </location>
</feature>
<evidence type="ECO:0000256" key="2">
    <source>
        <dbReference type="SAM" id="Phobius"/>
    </source>
</evidence>
<evidence type="ECO:0000313" key="3">
    <source>
        <dbReference type="EMBL" id="KAL1511378.1"/>
    </source>
</evidence>
<keyword evidence="2" id="KW-1133">Transmembrane helix</keyword>
<feature type="transmembrane region" description="Helical" evidence="2">
    <location>
        <begin position="127"/>
        <end position="153"/>
    </location>
</feature>
<gene>
    <name evidence="3" type="ORF">AB1Y20_006179</name>
</gene>
<evidence type="ECO:0000256" key="1">
    <source>
        <dbReference type="SAM" id="MobiDB-lite"/>
    </source>
</evidence>
<feature type="region of interest" description="Disordered" evidence="1">
    <location>
        <begin position="214"/>
        <end position="353"/>
    </location>
</feature>
<feature type="compositionally biased region" description="Pro residues" evidence="1">
    <location>
        <begin position="316"/>
        <end position="326"/>
    </location>
</feature>